<dbReference type="AlphaFoldDB" id="L0KRK2"/>
<protein>
    <submittedName>
        <fullName evidence="2">Uncharacterized protein</fullName>
    </submittedName>
</protein>
<organism evidence="2 3">
    <name type="scientific">Mesorhizobium australicum (strain HAMBI 3006 / LMG 24608 / WSM2073)</name>
    <dbReference type="NCBI Taxonomy" id="754035"/>
    <lineage>
        <taxon>Bacteria</taxon>
        <taxon>Pseudomonadati</taxon>
        <taxon>Pseudomonadota</taxon>
        <taxon>Alphaproteobacteria</taxon>
        <taxon>Hyphomicrobiales</taxon>
        <taxon>Phyllobacteriaceae</taxon>
        <taxon>Mesorhizobium</taxon>
    </lineage>
</organism>
<feature type="compositionally biased region" description="Basic and acidic residues" evidence="1">
    <location>
        <begin position="76"/>
        <end position="91"/>
    </location>
</feature>
<dbReference type="HOGENOM" id="CLU_2423500_0_0_5"/>
<evidence type="ECO:0000313" key="2">
    <source>
        <dbReference type="EMBL" id="AGB47736.1"/>
    </source>
</evidence>
<evidence type="ECO:0000256" key="1">
    <source>
        <dbReference type="SAM" id="MobiDB-lite"/>
    </source>
</evidence>
<sequence>MDPRKREQPAVQTEDPTETEGPTVEQQDWDALAGAKILPDDVEVEDEADGELPEEDDDNAYQESDEALPDDVEEAVLSRDPSREGGRFDEE</sequence>
<feature type="compositionally biased region" description="Acidic residues" evidence="1">
    <location>
        <begin position="44"/>
        <end position="74"/>
    </location>
</feature>
<name>L0KRK2_MESAW</name>
<dbReference type="eggNOG" id="ENOG5031BVA">
    <property type="taxonomic scope" value="Bacteria"/>
</dbReference>
<dbReference type="KEGG" id="mam:Mesau_05429"/>
<proteinExistence type="predicted"/>
<dbReference type="GeneID" id="90992719"/>
<dbReference type="RefSeq" id="WP_015319109.1">
    <property type="nucleotide sequence ID" value="NC_019973.1"/>
</dbReference>
<evidence type="ECO:0000313" key="3">
    <source>
        <dbReference type="Proteomes" id="UP000010998"/>
    </source>
</evidence>
<dbReference type="OrthoDB" id="8100003at2"/>
<gene>
    <name evidence="2" type="ordered locus">Mesau_05429</name>
</gene>
<accession>L0KRK2</accession>
<dbReference type="EMBL" id="CP003358">
    <property type="protein sequence ID" value="AGB47736.1"/>
    <property type="molecule type" value="Genomic_DNA"/>
</dbReference>
<dbReference type="Proteomes" id="UP000010998">
    <property type="component" value="Chromosome"/>
</dbReference>
<keyword evidence="3" id="KW-1185">Reference proteome</keyword>
<feature type="region of interest" description="Disordered" evidence="1">
    <location>
        <begin position="1"/>
        <end position="28"/>
    </location>
</feature>
<feature type="region of interest" description="Disordered" evidence="1">
    <location>
        <begin position="44"/>
        <end position="91"/>
    </location>
</feature>
<reference evidence="3" key="1">
    <citation type="submission" date="2012-02" db="EMBL/GenBank/DDBJ databases">
        <title>Complete sequence of Mesorhizobium australicum WSM2073.</title>
        <authorList>
            <person name="Lucas S."/>
            <person name="Han J."/>
            <person name="Lapidus A."/>
            <person name="Cheng J.-F."/>
            <person name="Goodwin L."/>
            <person name="Pitluck S."/>
            <person name="Peters L."/>
            <person name="Gu W."/>
            <person name="Detter J.C."/>
            <person name="Han C."/>
            <person name="Tapia R."/>
            <person name="Land M."/>
            <person name="Hauser L."/>
            <person name="Kyrpides N."/>
            <person name="Ivanova N."/>
            <person name="Pagani I."/>
            <person name="Reeve W.G."/>
            <person name="Howieson J.G."/>
            <person name="Tiwari R.P."/>
            <person name="O'Hara G.W."/>
            <person name="Atkins C.A."/>
            <person name="Ronson C.W."/>
            <person name="Nandasena K.G."/>
            <person name="Woyke T."/>
        </authorList>
    </citation>
    <scope>NUCLEOTIDE SEQUENCE [LARGE SCALE GENOMIC DNA]</scope>
    <source>
        <strain evidence="3">LMG 24608 / HAMBI 3006 / WSM2073</strain>
    </source>
</reference>